<dbReference type="InterPro" id="IPR020097">
    <property type="entry name" value="PsdUridine_synth_TruA_a/b_dom"/>
</dbReference>
<reference evidence="7" key="3">
    <citation type="submission" date="2022-06" db="UniProtKB">
        <authorList>
            <consortium name="EnsemblMetazoa"/>
        </authorList>
    </citation>
    <scope>IDENTIFICATION</scope>
</reference>
<evidence type="ECO:0000256" key="1">
    <source>
        <dbReference type="ARBA" id="ARBA00009375"/>
    </source>
</evidence>
<evidence type="ECO:0000259" key="5">
    <source>
        <dbReference type="Pfam" id="PF01416"/>
    </source>
</evidence>
<dbReference type="GO" id="GO:0031119">
    <property type="term" value="P:tRNA pseudouridine synthesis"/>
    <property type="evidence" value="ECO:0007669"/>
    <property type="project" value="TreeGrafter"/>
</dbReference>
<dbReference type="Pfam" id="PF01416">
    <property type="entry name" value="PseudoU_synth_1"/>
    <property type="match status" value="1"/>
</dbReference>
<sequence length="378" mass="44276">MSNTLKTTSSLRTCRYLVHFSYIGTKYNGLQRQTKRSVFQDELEDGTIQSALERSINRALHPVYGCRMGTSSRTDAGVHAYSNTFHVDLTHPIPETIYTPSFVTEATNRMLTFNDHEILSLNQLIRILGTSLVPSYFHSRINAKWRVYVYRLAIMDHIDQFNLNHSPSRRLSQQMQYQSLRSHLPLSQLNRCHVVGPLDLELMKQSCQILCGTNDFILFTQKNQLNANQTTTIKTIDEFYFNRSMFTSDNRFESRNLKHEITILEFYIKSKSFLYNQVRKMVSAVIDVGLERISLKELEQMLRPPMRKPSSLSQMAPACVYLIFSLLRKKLGLYLLEVGYDNDDLILRDDWNEYSPKQFFDKKLFDQDDDEDEEEFYE</sequence>
<keyword evidence="2 4" id="KW-0819">tRNA processing</keyword>
<dbReference type="SUPFAM" id="SSF55120">
    <property type="entry name" value="Pseudouridine synthase"/>
    <property type="match status" value="1"/>
</dbReference>
<dbReference type="OrthoDB" id="10252009at2759"/>
<accession>A0A834RAU3</accession>
<dbReference type="EMBL" id="WVUK01000056">
    <property type="protein sequence ID" value="KAF7492995.1"/>
    <property type="molecule type" value="Genomic_DNA"/>
</dbReference>
<feature type="domain" description="Pseudouridine synthase I TruA alpha/beta" evidence="5">
    <location>
        <begin position="207"/>
        <end position="318"/>
    </location>
</feature>
<protein>
    <recommendedName>
        <fullName evidence="4">tRNA pseudouridine synthase</fullName>
        <ecNumber evidence="4">5.4.99.12</ecNumber>
    </recommendedName>
</protein>
<evidence type="ECO:0000313" key="7">
    <source>
        <dbReference type="EnsemblMetazoa" id="KAF7492995.1"/>
    </source>
</evidence>
<dbReference type="EnsemblMetazoa" id="SSS_6107s_mrna">
    <property type="protein sequence ID" value="KAF7492995.1"/>
    <property type="gene ID" value="SSS_6107"/>
</dbReference>
<reference evidence="8" key="1">
    <citation type="journal article" date="2020" name="PLoS Negl. Trop. Dis.">
        <title>High-quality nuclear genome for Sarcoptes scabiei-A critical resource for a neglected parasite.</title>
        <authorList>
            <person name="Korhonen P.K."/>
            <person name="Gasser R.B."/>
            <person name="Ma G."/>
            <person name="Wang T."/>
            <person name="Stroehlein A.J."/>
            <person name="Young N.D."/>
            <person name="Ang C.S."/>
            <person name="Fernando D.D."/>
            <person name="Lu H.C."/>
            <person name="Taylor S."/>
            <person name="Reynolds S.L."/>
            <person name="Mofiz E."/>
            <person name="Najaraj S.H."/>
            <person name="Gowda H."/>
            <person name="Madugundu A."/>
            <person name="Renuse S."/>
            <person name="Holt D."/>
            <person name="Pandey A."/>
            <person name="Papenfuss A.T."/>
            <person name="Fischer K."/>
        </authorList>
    </citation>
    <scope>NUCLEOTIDE SEQUENCE [LARGE SCALE GENOMIC DNA]</scope>
</reference>
<dbReference type="HAMAP" id="MF_00171">
    <property type="entry name" value="TruA"/>
    <property type="match status" value="1"/>
</dbReference>
<evidence type="ECO:0000256" key="2">
    <source>
        <dbReference type="ARBA" id="ARBA00022694"/>
    </source>
</evidence>
<proteinExistence type="inferred from homology"/>
<reference evidence="6" key="2">
    <citation type="submission" date="2020-01" db="EMBL/GenBank/DDBJ databases">
        <authorList>
            <person name="Korhonen P.K.K."/>
            <person name="Guangxu M.G."/>
            <person name="Wang T.W."/>
            <person name="Stroehlein A.J.S."/>
            <person name="Young N.D."/>
            <person name="Ang C.-S.A."/>
            <person name="Fernando D.W.F."/>
            <person name="Lu H.L."/>
            <person name="Taylor S.T."/>
            <person name="Ehtesham M.E.M."/>
            <person name="Najaraj S.H.N."/>
            <person name="Harsha G.H.G."/>
            <person name="Madugundu A.M."/>
            <person name="Renuse S.R."/>
            <person name="Holt D.H."/>
            <person name="Pandey A.P."/>
            <person name="Papenfuss A.P."/>
            <person name="Gasser R.B.G."/>
            <person name="Fischer K.F."/>
        </authorList>
    </citation>
    <scope>NUCLEOTIDE SEQUENCE</scope>
    <source>
        <strain evidence="6">SSS_KF_BRIS2020</strain>
    </source>
</reference>
<dbReference type="Gene3D" id="3.30.70.660">
    <property type="entry name" value="Pseudouridine synthase I, catalytic domain, C-terminal subdomain"/>
    <property type="match status" value="1"/>
</dbReference>
<dbReference type="GO" id="GO:0003723">
    <property type="term" value="F:RNA binding"/>
    <property type="evidence" value="ECO:0007669"/>
    <property type="project" value="InterPro"/>
</dbReference>
<organism evidence="6">
    <name type="scientific">Sarcoptes scabiei</name>
    <name type="common">Itch mite</name>
    <name type="synonym">Acarus scabiei</name>
    <dbReference type="NCBI Taxonomy" id="52283"/>
    <lineage>
        <taxon>Eukaryota</taxon>
        <taxon>Metazoa</taxon>
        <taxon>Ecdysozoa</taxon>
        <taxon>Arthropoda</taxon>
        <taxon>Chelicerata</taxon>
        <taxon>Arachnida</taxon>
        <taxon>Acari</taxon>
        <taxon>Acariformes</taxon>
        <taxon>Sarcoptiformes</taxon>
        <taxon>Astigmata</taxon>
        <taxon>Psoroptidia</taxon>
        <taxon>Sarcoptoidea</taxon>
        <taxon>Sarcoptidae</taxon>
        <taxon>Sarcoptinae</taxon>
        <taxon>Sarcoptes</taxon>
    </lineage>
</organism>
<keyword evidence="3 4" id="KW-0413">Isomerase</keyword>
<evidence type="ECO:0000256" key="3">
    <source>
        <dbReference type="ARBA" id="ARBA00023235"/>
    </source>
</evidence>
<dbReference type="InterPro" id="IPR020095">
    <property type="entry name" value="PsdUridine_synth_TruA_C"/>
</dbReference>
<dbReference type="InterPro" id="IPR001406">
    <property type="entry name" value="PsdUridine_synth_TruA"/>
</dbReference>
<gene>
    <name evidence="6" type="ORF">SSS_6107</name>
</gene>
<keyword evidence="8" id="KW-1185">Reference proteome</keyword>
<dbReference type="EC" id="5.4.99.12" evidence="4"/>
<dbReference type="InterPro" id="IPR020103">
    <property type="entry name" value="PsdUridine_synth_cat_dom_sf"/>
</dbReference>
<dbReference type="PANTHER" id="PTHR11142:SF0">
    <property type="entry name" value="TRNA PSEUDOURIDINE SYNTHASE-LIKE 1"/>
    <property type="match status" value="1"/>
</dbReference>
<evidence type="ECO:0000256" key="4">
    <source>
        <dbReference type="RuleBase" id="RU003792"/>
    </source>
</evidence>
<dbReference type="Proteomes" id="UP000070412">
    <property type="component" value="Unassembled WGS sequence"/>
</dbReference>
<dbReference type="GO" id="GO:0160147">
    <property type="term" value="F:tRNA pseudouridine(38-40) synthase activity"/>
    <property type="evidence" value="ECO:0007669"/>
    <property type="project" value="UniProtKB-EC"/>
</dbReference>
<dbReference type="InterPro" id="IPR020094">
    <property type="entry name" value="TruA/RsuA/RluB/E/F_N"/>
</dbReference>
<comment type="similarity">
    <text evidence="1 4">Belongs to the tRNA pseudouridine synthase TruA family.</text>
</comment>
<name>A0A834RAU3_SARSC</name>
<evidence type="ECO:0000313" key="8">
    <source>
        <dbReference type="Proteomes" id="UP000070412"/>
    </source>
</evidence>
<dbReference type="PANTHER" id="PTHR11142">
    <property type="entry name" value="PSEUDOURIDYLATE SYNTHASE"/>
    <property type="match status" value="1"/>
</dbReference>
<dbReference type="AlphaFoldDB" id="A0A834RAU3"/>
<evidence type="ECO:0000313" key="6">
    <source>
        <dbReference type="EMBL" id="KAF7492995.1"/>
    </source>
</evidence>
<comment type="catalytic activity">
    <reaction evidence="4">
        <text>uridine(38/39/40) in tRNA = pseudouridine(38/39/40) in tRNA</text>
        <dbReference type="Rhea" id="RHEA:22376"/>
        <dbReference type="Rhea" id="RHEA-COMP:10085"/>
        <dbReference type="Rhea" id="RHEA-COMP:10087"/>
        <dbReference type="ChEBI" id="CHEBI:65314"/>
        <dbReference type="ChEBI" id="CHEBI:65315"/>
        <dbReference type="EC" id="5.4.99.12"/>
    </reaction>
</comment>
<dbReference type="Gene3D" id="3.30.70.580">
    <property type="entry name" value="Pseudouridine synthase I, catalytic domain, N-terminal subdomain"/>
    <property type="match status" value="1"/>
</dbReference>